<name>A0A0L8FHH1_OCTBM</name>
<sequence>MQHSLRCPINKSLQMLNQKNVWRSLIQCSCKFSSRSDRTSRPKRGSLERKSHHRHKVHAWLVKWTCIACLGTLDQ</sequence>
<accession>A0A0L8FHH1</accession>
<organism evidence="2">
    <name type="scientific">Octopus bimaculoides</name>
    <name type="common">California two-spotted octopus</name>
    <dbReference type="NCBI Taxonomy" id="37653"/>
    <lineage>
        <taxon>Eukaryota</taxon>
        <taxon>Metazoa</taxon>
        <taxon>Spiralia</taxon>
        <taxon>Lophotrochozoa</taxon>
        <taxon>Mollusca</taxon>
        <taxon>Cephalopoda</taxon>
        <taxon>Coleoidea</taxon>
        <taxon>Octopodiformes</taxon>
        <taxon>Octopoda</taxon>
        <taxon>Incirrata</taxon>
        <taxon>Octopodidae</taxon>
        <taxon>Octopus</taxon>
    </lineage>
</organism>
<evidence type="ECO:0000256" key="1">
    <source>
        <dbReference type="SAM" id="MobiDB-lite"/>
    </source>
</evidence>
<feature type="region of interest" description="Disordered" evidence="1">
    <location>
        <begin position="33"/>
        <end position="53"/>
    </location>
</feature>
<protein>
    <submittedName>
        <fullName evidence="2">Uncharacterized protein</fullName>
    </submittedName>
</protein>
<proteinExistence type="predicted"/>
<dbReference type="AlphaFoldDB" id="A0A0L8FHH1"/>
<reference evidence="2" key="1">
    <citation type="submission" date="2015-07" db="EMBL/GenBank/DDBJ databases">
        <title>MeaNS - Measles Nucleotide Surveillance Program.</title>
        <authorList>
            <person name="Tran T."/>
            <person name="Druce J."/>
        </authorList>
    </citation>
    <scope>NUCLEOTIDE SEQUENCE</scope>
    <source>
        <strain evidence="2">UCB-OBI-ISO-001</strain>
        <tissue evidence="2">Gonad</tissue>
    </source>
</reference>
<dbReference type="EMBL" id="KQ431584">
    <property type="protein sequence ID" value="KOF63097.1"/>
    <property type="molecule type" value="Genomic_DNA"/>
</dbReference>
<feature type="compositionally biased region" description="Basic and acidic residues" evidence="1">
    <location>
        <begin position="34"/>
        <end position="49"/>
    </location>
</feature>
<evidence type="ECO:0000313" key="2">
    <source>
        <dbReference type="EMBL" id="KOF63097.1"/>
    </source>
</evidence>
<gene>
    <name evidence="2" type="ORF">OCBIM_22020293mg</name>
</gene>